<feature type="region of interest" description="Disordered" evidence="1">
    <location>
        <begin position="892"/>
        <end position="921"/>
    </location>
</feature>
<sequence length="2424" mass="243239">MTISGELLAPGGNTPSTFQNINADAVRLGNGGTVLGYLKQVSGDLMTYAPYPGFDGILQVMDPQNRVLRSISLVDDLLPAGRFLNDMVVERLANGGFVVAWSDADVADINWQDVRVRYAIYDDNGSLVSRDVLSTTAGFNVRITSLADGGFATVFAANTAAHSQQGVVNTFNWNAGSYVKAAESYVGDPNAPAPGANADVTKLFMFDEFSISGLSDGGFVVGAPTYDWVNSNYTPLGDFVFRYAAGGAQQAFASGNYWQRVNWNDGQVNNAVLTKAFAGGFASVNRGKDGNWQVTMFNNDGSLITTTQQTEQVYRSGVYDTRTYHATDITPVVAWPGQNYLNYDQFIDIAEINGELVVVVPNAGKGFDLVRLSKADGTVLSVSNMGIAVPQDAVLMNPRILAEGSGYDLTYDVMSINGDNYYLQSTYQIGLGAPPNLAPQIDGLDGDATDFILGTAQYIDNNVFADVADADSADFDGGYLEVLQVAGAADGDFSFDLLLASSQFLWGSGAQPDTANDGTSFIAPGPMVAGDKVWYNPDSSLDPADWILAGTVTSDGQDGASLKITFNNPALAVPSALLDHASFAAAMITFLMYTAPTLGARSFELRIADGDGAVSLPASFDMTGTSDQSSTIAPAAGVTEPVTLPTNVLNQAGAVGVFDFTVTDAGDADGLATRIDALSLQVAGSGDFTKVTWLLTGPGLGAPVQGVYHAGSGTLDFASAIAVADGAAAVYTVKAYFNTTSGVTAGATYLLSLDGDSGVTLANGMSSQMANGQSPVTTGSGIVVVAGPGVTSVDYATPAASPTNADSLSWTVRFSEAVSSIDAADFDVAGLSGETITVAAAGANTYTVTASGGGLASLNGSATLALAAGQDIVNGAGMALASLAPSGTDQRSYLIDNSAPAAPSQPDLASASDSGSSTIDNRTRIATPTFTGSAEAGALVELVDANGTVLGSGIATAGAWSITVSALGEGNHTISARASDAAGNTGLASSGLAVIIDTSVALPTLALHADTGSAAGDGRSNDGRIDAGLAADVASWEYSTDSGISWTAGSGAGFVLAEGSYAAGVLRLRQTDMAGNTSAVATNGAAIVIDHTLAAPALALAADTGASAADGISSAATVNVTLAADVAGWEYRSSSNGAWNVGSGTSFVLAEGSYAQGEVQVRQTDTAGNTSSAATNGAAIVIDLTVAAPGLALASDTGSSAADGVSSAGTVSVSLAPDVASWEYRSSSVGAWSAGSGTSFVLAEGSYAQGEVQVRQVDTAGNTSSAGVNGTAILIDQTAPAAPGLALANDTGANPVDGVSNDGTVDVVLANGVSAWEYRSASTGAWTTGSGTSFVLAAGSYAPGEVQVRQLDSAGNTSSAASNAAALEIVAPPAAPGMALASDTGASAADGITADGTVAVTLAAGAVAWEYRSSASGAWSAGSGTSFTLAPGAYAAGAVQVRQVDNAGNTSAVATNGAALVVDGAAPVVGAVTRATVASPSANQAIVVAVRYDDAGAGIDAATVDTADITVSGPGAGAGLAVSAASWNAATGIAQYTLDAPAGGWNAVHAGNWSIAMAAGAVLDLAGNALAGGVAHQFAVSFNTAPMITTNGGGASAAIDVVEGLRAVTTVQASDAGDTLAYSISGGLDAALFEIDAASGVLRLRSAQAAASPADSDANGSYLVNVTATDGAGASDTQALTITVLRDTDRDGVADILDPDLDGDGRLNSAEDPVPSAHGGATGDGNGDGIADSTQANVASLATVGSVAADKRFATIAVADGLTLVGVSNSAAPAGLPRNAKMPLGQFDFEVRGLAVGATVDIDMYVDKTLSANGYYKQTASGWVNLATVSTVGGKTKLSFSLTDGGAYDADGIANGVIVDPGGAAVIAPRIVSAGGEPSGTVLVRENLLAVTTVQAEALGPVVYAITGGADAARFTLDAASGALAFASAPDFEYPQDAGDGAANNTYVVEVTALGAAGSDTQVLTVRVQDVDESTPPVDDGDSIPASTEQAVPSLPGANGAPGVAGDGNGDGLADSKQANVTSLPFLHTDRAQSNPGSAPPVYLTLVANSVDGKVATGAGAATVLKDVKQLDAPADKPADLALPLGQISFAAEVATAGASENFSIYVDGAIPINGYWKQNAAGTWVNLADAAHGGKVVLEGGRVRLDFTLVDGGEFDDDGKADGMITDPGAPGYRAPAAGPDSDDDQFPDALEAGHGLVVGPKDNDVFGSNKLFVMELYRDLLFREAAAPEWTHWQGVLDSGAMGKAGLVSTFLDSVEFQGGAGALVRLYLAAFDRLPDGAGLAFWTGQVGAGQPLAALAQALSSSAEFTATHGQLDDAGFVRQLYQNVLGRQGDIGGVAFWTAQLGGSLERGDVLLGFAQSAEFTVASDHAVTAAMGYLGLLERDPAPQEVDFWTGKLDADVPETIVIGAFLATPEYHDRFLP</sequence>
<protein>
    <recommendedName>
        <fullName evidence="2">Cadherin domain-containing protein</fullName>
    </recommendedName>
</protein>
<dbReference type="InterPro" id="IPR044016">
    <property type="entry name" value="Big_13"/>
</dbReference>
<dbReference type="InterPro" id="IPR053784">
    <property type="entry name" value="Choice_anch_U_dom"/>
</dbReference>
<accession>A0A1I1I0Z3</accession>
<feature type="domain" description="Cadherin" evidence="2">
    <location>
        <begin position="1608"/>
        <end position="1701"/>
    </location>
</feature>
<feature type="region of interest" description="Disordered" evidence="1">
    <location>
        <begin position="1696"/>
        <end position="1731"/>
    </location>
</feature>
<dbReference type="Gene3D" id="2.60.40.10">
    <property type="entry name" value="Immunoglobulins"/>
    <property type="match status" value="1"/>
</dbReference>
<dbReference type="RefSeq" id="WP_091872473.1">
    <property type="nucleotide sequence ID" value="NZ_FOLD01000005.1"/>
</dbReference>
<dbReference type="EMBL" id="FOLD01000005">
    <property type="protein sequence ID" value="SFC27888.1"/>
    <property type="molecule type" value="Genomic_DNA"/>
</dbReference>
<dbReference type="Pfam" id="PF19077">
    <property type="entry name" value="Big_13"/>
    <property type="match status" value="1"/>
</dbReference>
<dbReference type="STRING" id="1164594.SAMN05216204_1057"/>
<dbReference type="InterPro" id="IPR013783">
    <property type="entry name" value="Ig-like_fold"/>
</dbReference>
<dbReference type="CDD" id="cd11304">
    <property type="entry name" value="Cadherin_repeat"/>
    <property type="match status" value="2"/>
</dbReference>
<dbReference type="Proteomes" id="UP000198639">
    <property type="component" value="Unassembled WGS sequence"/>
</dbReference>
<dbReference type="PROSITE" id="PS50268">
    <property type="entry name" value="CADHERIN_2"/>
    <property type="match status" value="2"/>
</dbReference>
<dbReference type="GO" id="GO:0016020">
    <property type="term" value="C:membrane"/>
    <property type="evidence" value="ECO:0007669"/>
    <property type="project" value="InterPro"/>
</dbReference>
<dbReference type="InterPro" id="IPR002126">
    <property type="entry name" value="Cadherin-like_dom"/>
</dbReference>
<evidence type="ECO:0000313" key="3">
    <source>
        <dbReference type="EMBL" id="SFC27888.1"/>
    </source>
</evidence>
<feature type="domain" description="Cadherin" evidence="2">
    <location>
        <begin position="1878"/>
        <end position="1978"/>
    </location>
</feature>
<proteinExistence type="predicted"/>
<reference evidence="4" key="1">
    <citation type="submission" date="2016-10" db="EMBL/GenBank/DDBJ databases">
        <authorList>
            <person name="Varghese N."/>
            <person name="Submissions S."/>
        </authorList>
    </citation>
    <scope>NUCLEOTIDE SEQUENCE [LARGE SCALE GENOMIC DNA]</scope>
    <source>
        <strain evidence="4">CGMCC 1.12041</strain>
    </source>
</reference>
<feature type="compositionally biased region" description="Polar residues" evidence="1">
    <location>
        <begin position="911"/>
        <end position="921"/>
    </location>
</feature>
<dbReference type="Pfam" id="PF13946">
    <property type="entry name" value="DUF4214"/>
    <property type="match status" value="2"/>
</dbReference>
<dbReference type="InterPro" id="IPR015919">
    <property type="entry name" value="Cadherin-like_sf"/>
</dbReference>
<dbReference type="InterPro" id="IPR025282">
    <property type="entry name" value="DUF4214"/>
</dbReference>
<evidence type="ECO:0000256" key="1">
    <source>
        <dbReference type="SAM" id="MobiDB-lite"/>
    </source>
</evidence>
<dbReference type="SUPFAM" id="SSF49313">
    <property type="entry name" value="Cadherin-like"/>
    <property type="match status" value="2"/>
</dbReference>
<keyword evidence="4" id="KW-1185">Reference proteome</keyword>
<evidence type="ECO:0000259" key="2">
    <source>
        <dbReference type="PROSITE" id="PS50268"/>
    </source>
</evidence>
<dbReference type="GO" id="GO:0007156">
    <property type="term" value="P:homophilic cell adhesion via plasma membrane adhesion molecules"/>
    <property type="evidence" value="ECO:0007669"/>
    <property type="project" value="InterPro"/>
</dbReference>
<evidence type="ECO:0000313" key="4">
    <source>
        <dbReference type="Proteomes" id="UP000198639"/>
    </source>
</evidence>
<dbReference type="OrthoDB" id="8689919at2"/>
<dbReference type="Gene3D" id="2.60.40.60">
    <property type="entry name" value="Cadherins"/>
    <property type="match status" value="2"/>
</dbReference>
<gene>
    <name evidence="3" type="ORF">SAMN05216204_1057</name>
</gene>
<name>A0A1I1I0Z3_9BURK</name>
<organism evidence="3 4">
    <name type="scientific">Massilia yuzhufengensis</name>
    <dbReference type="NCBI Taxonomy" id="1164594"/>
    <lineage>
        <taxon>Bacteria</taxon>
        <taxon>Pseudomonadati</taxon>
        <taxon>Pseudomonadota</taxon>
        <taxon>Betaproteobacteria</taxon>
        <taxon>Burkholderiales</taxon>
        <taxon>Oxalobacteraceae</taxon>
        <taxon>Telluria group</taxon>
        <taxon>Massilia</taxon>
    </lineage>
</organism>
<dbReference type="NCBIfam" id="NF041766">
    <property type="entry name" value="choice_anch_U"/>
    <property type="match status" value="2"/>
</dbReference>
<dbReference type="GO" id="GO:0005509">
    <property type="term" value="F:calcium ion binding"/>
    <property type="evidence" value="ECO:0007669"/>
    <property type="project" value="InterPro"/>
</dbReference>
<feature type="region of interest" description="Disordered" evidence="1">
    <location>
        <begin position="1972"/>
        <end position="2017"/>
    </location>
</feature>